<protein>
    <submittedName>
        <fullName evidence="3">NUDIX hydrolase</fullName>
    </submittedName>
</protein>
<accession>A0A9E3HAW1</accession>
<evidence type="ECO:0000256" key="1">
    <source>
        <dbReference type="ARBA" id="ARBA00022801"/>
    </source>
</evidence>
<feature type="domain" description="Nudix hydrolase" evidence="2">
    <location>
        <begin position="4"/>
        <end position="133"/>
    </location>
</feature>
<gene>
    <name evidence="3" type="ORF">KME28_17110</name>
</gene>
<evidence type="ECO:0000259" key="2">
    <source>
        <dbReference type="PROSITE" id="PS51462"/>
    </source>
</evidence>
<evidence type="ECO:0000313" key="3">
    <source>
        <dbReference type="EMBL" id="MBW4433389.1"/>
    </source>
</evidence>
<dbReference type="AlphaFoldDB" id="A0A9E3HAW1"/>
<comment type="caution">
    <text evidence="3">The sequence shown here is derived from an EMBL/GenBank/DDBJ whole genome shotgun (WGS) entry which is preliminary data.</text>
</comment>
<dbReference type="GO" id="GO:0016787">
    <property type="term" value="F:hydrolase activity"/>
    <property type="evidence" value="ECO:0007669"/>
    <property type="project" value="UniProtKB-KW"/>
</dbReference>
<dbReference type="PROSITE" id="PS51462">
    <property type="entry name" value="NUDIX"/>
    <property type="match status" value="1"/>
</dbReference>
<dbReference type="Proteomes" id="UP000813215">
    <property type="component" value="Unassembled WGS sequence"/>
</dbReference>
<keyword evidence="1 3" id="KW-0378">Hydrolase</keyword>
<evidence type="ECO:0000313" key="4">
    <source>
        <dbReference type="Proteomes" id="UP000813215"/>
    </source>
</evidence>
<reference evidence="3" key="1">
    <citation type="submission" date="2021-05" db="EMBL/GenBank/DDBJ databases">
        <authorList>
            <person name="Pietrasiak N."/>
            <person name="Ward R."/>
            <person name="Stajich J.E."/>
            <person name="Kurbessoian T."/>
        </authorList>
    </citation>
    <scope>NUCLEOTIDE SEQUENCE</scope>
    <source>
        <strain evidence="3">HA4357-MV3</strain>
    </source>
</reference>
<proteinExistence type="predicted"/>
<organism evidence="3 4">
    <name type="scientific">Pelatocladus maniniholoensis HA4357-MV3</name>
    <dbReference type="NCBI Taxonomy" id="1117104"/>
    <lineage>
        <taxon>Bacteria</taxon>
        <taxon>Bacillati</taxon>
        <taxon>Cyanobacteriota</taxon>
        <taxon>Cyanophyceae</taxon>
        <taxon>Nostocales</taxon>
        <taxon>Nostocaceae</taxon>
        <taxon>Pelatocladus</taxon>
    </lineage>
</organism>
<sequence>MSKQLVHVAIAILYQEDKFLMQLRDNIPNILYPGYWGLFGGHIESGETPDIAVKREVLEEIGYNLPPIVSEFGCYADDSVVRHVFQAPLLVELNQLVLNEGWDMGLVTLEDIDQGQCYSKIAGEIRPLGPVHQRILLDFMRHKNG</sequence>
<name>A0A9E3HAW1_9NOST</name>
<dbReference type="EMBL" id="JAHHHW010000104">
    <property type="protein sequence ID" value="MBW4433389.1"/>
    <property type="molecule type" value="Genomic_DNA"/>
</dbReference>
<dbReference type="Gene3D" id="3.90.79.10">
    <property type="entry name" value="Nucleoside Triphosphate Pyrophosphohydrolase"/>
    <property type="match status" value="1"/>
</dbReference>
<dbReference type="Pfam" id="PF00293">
    <property type="entry name" value="NUDIX"/>
    <property type="match status" value="1"/>
</dbReference>
<dbReference type="PROSITE" id="PS00893">
    <property type="entry name" value="NUDIX_BOX"/>
    <property type="match status" value="1"/>
</dbReference>
<dbReference type="SUPFAM" id="SSF55811">
    <property type="entry name" value="Nudix"/>
    <property type="match status" value="1"/>
</dbReference>
<dbReference type="InterPro" id="IPR000086">
    <property type="entry name" value="NUDIX_hydrolase_dom"/>
</dbReference>
<dbReference type="InterPro" id="IPR020084">
    <property type="entry name" value="NUDIX_hydrolase_CS"/>
</dbReference>
<dbReference type="InterPro" id="IPR015797">
    <property type="entry name" value="NUDIX_hydrolase-like_dom_sf"/>
</dbReference>
<reference evidence="3" key="2">
    <citation type="journal article" date="2022" name="Microbiol. Resour. Announc.">
        <title>Metagenome Sequencing to Explore Phylogenomics of Terrestrial Cyanobacteria.</title>
        <authorList>
            <person name="Ward R.D."/>
            <person name="Stajich J.E."/>
            <person name="Johansen J.R."/>
            <person name="Huntemann M."/>
            <person name="Clum A."/>
            <person name="Foster B."/>
            <person name="Foster B."/>
            <person name="Roux S."/>
            <person name="Palaniappan K."/>
            <person name="Varghese N."/>
            <person name="Mukherjee S."/>
            <person name="Reddy T.B.K."/>
            <person name="Daum C."/>
            <person name="Copeland A."/>
            <person name="Chen I.A."/>
            <person name="Ivanova N.N."/>
            <person name="Kyrpides N.C."/>
            <person name="Shapiro N."/>
            <person name="Eloe-Fadrosh E.A."/>
            <person name="Pietrasiak N."/>
        </authorList>
    </citation>
    <scope>NUCLEOTIDE SEQUENCE</scope>
    <source>
        <strain evidence="3">HA4357-MV3</strain>
    </source>
</reference>
<dbReference type="CDD" id="cd18882">
    <property type="entry name" value="NUDIX_Hydrolase"/>
    <property type="match status" value="1"/>
</dbReference>